<evidence type="ECO:0000313" key="8">
    <source>
        <dbReference type="EMBL" id="PWU99744.1"/>
    </source>
</evidence>
<dbReference type="VEuPathDB" id="TriTrypDB:BCY84_13411"/>
<dbReference type="VEuPathDB" id="TriTrypDB:TcG_03161"/>
<dbReference type="VEuPathDB" id="TriTrypDB:TcCL_ESM01414"/>
<evidence type="ECO:0000313" key="9">
    <source>
        <dbReference type="Proteomes" id="UP000246121"/>
    </source>
</evidence>
<dbReference type="PANTHER" id="PTHR30073">
    <property type="entry name" value="ASPARTATE--AMMONIA LIGASE"/>
    <property type="match status" value="1"/>
</dbReference>
<dbReference type="VEuPathDB" id="TriTrypDB:ECC02_004570"/>
<sequence>MTSGDPAAFIQLQEQIVTLKQVFSSALAKELNLVEVQAPLLACCGDGTQDNLSGTEKAVQVHVKGIPDSKFEVVHSLAKWKRQTLGDHKFPVGQGIYVHMKALRVEEELDTTHSVFVDQWDWELVMPPQERNLTFLKNTVQRLYAAIRQTEEAICSKYNLDRVLPANIQFLHAEHLLKMYPEMNIKERERAIVKKYGAVFLIGIGGNLTSGEPHDLRAPDYDDWSSPVSAADITFPCGDPTMNSLASLPGLNGDILVYNPVLDDVLELSSMGIRVDAETLRRQLTLLSNEDRLGYVWHKRLLAGEFPQTIGGGIGQSRLLMLLLKKKHIGEVQCSVWPKEMRQNYPLL</sequence>
<name>A0A2V2VUA3_TRYCR</name>
<evidence type="ECO:0000256" key="4">
    <source>
        <dbReference type="ARBA" id="ARBA00022741"/>
    </source>
</evidence>
<dbReference type="InterPro" id="IPR004618">
    <property type="entry name" value="AsnA"/>
</dbReference>
<reference evidence="8 9" key="1">
    <citation type="journal article" date="2018" name="Microb. Genom.">
        <title>Expanding an expanded genome: long-read sequencing of Trypanosoma cruzi.</title>
        <authorList>
            <person name="Berna L."/>
            <person name="Rodriguez M."/>
            <person name="Chiribao M.L."/>
            <person name="Parodi-Talice A."/>
            <person name="Pita S."/>
            <person name="Rijo G."/>
            <person name="Alvarez-Valin F."/>
            <person name="Robello C."/>
        </authorList>
    </citation>
    <scope>NUCLEOTIDE SEQUENCE [LARGE SCALE GENOMIC DNA]</scope>
    <source>
        <strain evidence="8 9">Dm28c</strain>
    </source>
</reference>
<dbReference type="VEuPathDB" id="TriTrypDB:TcCLB.503899.90"/>
<organism evidence="8 9">
    <name type="scientific">Trypanosoma cruzi</name>
    <dbReference type="NCBI Taxonomy" id="5693"/>
    <lineage>
        <taxon>Eukaryota</taxon>
        <taxon>Discoba</taxon>
        <taxon>Euglenozoa</taxon>
        <taxon>Kinetoplastea</taxon>
        <taxon>Metakinetoplastina</taxon>
        <taxon>Trypanosomatida</taxon>
        <taxon>Trypanosomatidae</taxon>
        <taxon>Trypanosoma</taxon>
        <taxon>Schizotrypanum</taxon>
    </lineage>
</organism>
<dbReference type="VEuPathDB" id="TriTrypDB:C4B63_8g483"/>
<evidence type="ECO:0000256" key="6">
    <source>
        <dbReference type="ARBA" id="ARBA00022888"/>
    </source>
</evidence>
<dbReference type="VEuPathDB" id="TriTrypDB:Tc_MARK_1051"/>
<dbReference type="PROSITE" id="PS50862">
    <property type="entry name" value="AA_TRNA_LIGASE_II"/>
    <property type="match status" value="1"/>
</dbReference>
<evidence type="ECO:0000256" key="2">
    <source>
        <dbReference type="ARBA" id="ARBA00022598"/>
    </source>
</evidence>
<dbReference type="EMBL" id="PRFA01000008">
    <property type="protein sequence ID" value="PWU99744.1"/>
    <property type="molecule type" value="Genomic_DNA"/>
</dbReference>
<dbReference type="PANTHER" id="PTHR30073:SF5">
    <property type="entry name" value="ASPARTATE--AMMONIA LIGASE"/>
    <property type="match status" value="1"/>
</dbReference>
<dbReference type="AlphaFoldDB" id="A0A2V2VUA3"/>
<keyword evidence="4" id="KW-0547">Nucleotide-binding</keyword>
<keyword evidence="3" id="KW-0028">Amino-acid biosynthesis</keyword>
<dbReference type="VEuPathDB" id="TriTrypDB:TcBrA4_0106640"/>
<keyword evidence="6" id="KW-0061">Asparagine biosynthesis</keyword>
<dbReference type="VEuPathDB" id="TriTrypDB:TcCLB.503625.10"/>
<evidence type="ECO:0000256" key="5">
    <source>
        <dbReference type="ARBA" id="ARBA00022840"/>
    </source>
</evidence>
<gene>
    <name evidence="8" type="ORF">C4B63_8g483</name>
</gene>
<comment type="caution">
    <text evidence="8">The sequence shown here is derived from an EMBL/GenBank/DDBJ whole genome shotgun (WGS) entry which is preliminary data.</text>
</comment>
<keyword evidence="5" id="KW-0067">ATP-binding</keyword>
<proteinExistence type="predicted"/>
<evidence type="ECO:0000256" key="1">
    <source>
        <dbReference type="ARBA" id="ARBA00022490"/>
    </source>
</evidence>
<dbReference type="Gene3D" id="3.30.930.10">
    <property type="entry name" value="Bira Bifunctional Protein, Domain 2"/>
    <property type="match status" value="1"/>
</dbReference>
<dbReference type="VEuPathDB" id="TriTrypDB:TCSYLVIO_002332"/>
<dbReference type="InterPro" id="IPR006195">
    <property type="entry name" value="aa-tRNA-synth_II"/>
</dbReference>
<keyword evidence="1" id="KW-0963">Cytoplasm</keyword>
<feature type="domain" description="Aminoacyl-transfer RNA synthetases class-II family profile" evidence="7">
    <location>
        <begin position="19"/>
        <end position="346"/>
    </location>
</feature>
<dbReference type="VEuPathDB" id="TriTrypDB:TCDM_01307"/>
<dbReference type="GO" id="GO:0004071">
    <property type="term" value="F:aspartate-ammonia ligase activity"/>
    <property type="evidence" value="ECO:0007669"/>
    <property type="project" value="InterPro"/>
</dbReference>
<protein>
    <submittedName>
        <fullName evidence="8">Putative asparagine synthetase a</fullName>
    </submittedName>
</protein>
<accession>A0A2V2VUA3</accession>
<dbReference type="Pfam" id="PF03590">
    <property type="entry name" value="AsnA"/>
    <property type="match status" value="1"/>
</dbReference>
<dbReference type="NCBIfam" id="TIGR00669">
    <property type="entry name" value="asnA"/>
    <property type="match status" value="1"/>
</dbReference>
<dbReference type="Proteomes" id="UP000246121">
    <property type="component" value="Unassembled WGS sequence"/>
</dbReference>
<dbReference type="PIRSF" id="PIRSF001555">
    <property type="entry name" value="Asp_ammon_ligase"/>
    <property type="match status" value="1"/>
</dbReference>
<evidence type="ECO:0000256" key="3">
    <source>
        <dbReference type="ARBA" id="ARBA00022605"/>
    </source>
</evidence>
<evidence type="ECO:0000259" key="7">
    <source>
        <dbReference type="PROSITE" id="PS50862"/>
    </source>
</evidence>
<dbReference type="GO" id="GO:0006529">
    <property type="term" value="P:asparagine biosynthetic process"/>
    <property type="evidence" value="ECO:0007669"/>
    <property type="project" value="UniProtKB-KW"/>
</dbReference>
<keyword evidence="2" id="KW-0436">Ligase</keyword>
<dbReference type="VEuPathDB" id="TriTrypDB:C3747_140g35"/>
<dbReference type="SUPFAM" id="SSF55681">
    <property type="entry name" value="Class II aaRS and biotin synthetases"/>
    <property type="match status" value="1"/>
</dbReference>
<dbReference type="GO" id="GO:0005524">
    <property type="term" value="F:ATP binding"/>
    <property type="evidence" value="ECO:0007669"/>
    <property type="project" value="UniProtKB-KW"/>
</dbReference>
<dbReference type="InterPro" id="IPR045864">
    <property type="entry name" value="aa-tRNA-synth_II/BPL/LPL"/>
</dbReference>
<dbReference type="GO" id="GO:0005829">
    <property type="term" value="C:cytosol"/>
    <property type="evidence" value="ECO:0007669"/>
    <property type="project" value="TreeGrafter"/>
</dbReference>